<dbReference type="EMBL" id="OW240920">
    <property type="protein sequence ID" value="CAH2315917.1"/>
    <property type="molecule type" value="Genomic_DNA"/>
</dbReference>
<evidence type="ECO:0000313" key="2">
    <source>
        <dbReference type="EMBL" id="CAH2315917.1"/>
    </source>
</evidence>
<proteinExistence type="predicted"/>
<sequence>MAKRKTRAYCQPTLHTLETFLGGYRGYNELRAEGGEHHDTSGYPSNNYTPLPERPAELTSRPTRHRGTTATKGTTQDGCGGDLLCTNAAHTNSTTTGSPSNRDTA</sequence>
<dbReference type="Proteomes" id="UP001295444">
    <property type="component" value="Chromosome 09"/>
</dbReference>
<keyword evidence="3" id="KW-1185">Reference proteome</keyword>
<evidence type="ECO:0000256" key="1">
    <source>
        <dbReference type="SAM" id="MobiDB-lite"/>
    </source>
</evidence>
<organism evidence="2 3">
    <name type="scientific">Pelobates cultripes</name>
    <name type="common">Western spadefoot toad</name>
    <dbReference type="NCBI Taxonomy" id="61616"/>
    <lineage>
        <taxon>Eukaryota</taxon>
        <taxon>Metazoa</taxon>
        <taxon>Chordata</taxon>
        <taxon>Craniata</taxon>
        <taxon>Vertebrata</taxon>
        <taxon>Euteleostomi</taxon>
        <taxon>Amphibia</taxon>
        <taxon>Batrachia</taxon>
        <taxon>Anura</taxon>
        <taxon>Pelobatoidea</taxon>
        <taxon>Pelobatidae</taxon>
        <taxon>Pelobates</taxon>
    </lineage>
</organism>
<name>A0AAD1WJE9_PELCU</name>
<accession>A0AAD1WJE9</accession>
<dbReference type="AlphaFoldDB" id="A0AAD1WJE9"/>
<gene>
    <name evidence="2" type="ORF">PECUL_23A009303</name>
</gene>
<feature type="compositionally biased region" description="Polar residues" evidence="1">
    <location>
        <begin position="68"/>
        <end position="77"/>
    </location>
</feature>
<protein>
    <submittedName>
        <fullName evidence="2">Uncharacterized protein</fullName>
    </submittedName>
</protein>
<evidence type="ECO:0000313" key="3">
    <source>
        <dbReference type="Proteomes" id="UP001295444"/>
    </source>
</evidence>
<feature type="compositionally biased region" description="Basic and acidic residues" evidence="1">
    <location>
        <begin position="31"/>
        <end position="40"/>
    </location>
</feature>
<reference evidence="2" key="1">
    <citation type="submission" date="2022-03" db="EMBL/GenBank/DDBJ databases">
        <authorList>
            <person name="Alioto T."/>
            <person name="Alioto T."/>
            <person name="Gomez Garrido J."/>
        </authorList>
    </citation>
    <scope>NUCLEOTIDE SEQUENCE</scope>
</reference>
<feature type="region of interest" description="Disordered" evidence="1">
    <location>
        <begin position="31"/>
        <end position="80"/>
    </location>
</feature>